<sequence length="145" mass="15315">MIAIIVMGHGHFASGIVSSLELIAGQQEKVTAIDFTTEMTAADVQDQLSRALIPEEETLVLCDLLGGTPFKVAATLMESLPNTTCNVLSGLNLAMLIEASFARQTAASFDDLVSGLIICSKEGIVDWKTLSQQEDGATDDELGGI</sequence>
<dbReference type="InterPro" id="IPR036662">
    <property type="entry name" value="PTS_EIIA_man-typ_sf"/>
</dbReference>
<dbReference type="PANTHER" id="PTHR33799">
    <property type="entry name" value="PTS PERMEASE-RELATED-RELATED"/>
    <property type="match status" value="1"/>
</dbReference>
<dbReference type="Proteomes" id="UP000000564">
    <property type="component" value="Chromosome"/>
</dbReference>
<evidence type="ECO:0000256" key="7">
    <source>
        <dbReference type="ARBA" id="ARBA00022777"/>
    </source>
</evidence>
<organism evidence="9 10">
    <name type="scientific">Streptococcus pyogenes serotype M3 (strain ATCC BAA-595 / MGAS315)</name>
    <dbReference type="NCBI Taxonomy" id="198466"/>
    <lineage>
        <taxon>Bacteria</taxon>
        <taxon>Bacillati</taxon>
        <taxon>Bacillota</taxon>
        <taxon>Bacilli</taxon>
        <taxon>Lactobacillales</taxon>
        <taxon>Streptococcaceae</taxon>
        <taxon>Streptococcus</taxon>
    </lineage>
</organism>
<keyword evidence="6" id="KW-0598">Phosphotransferase system</keyword>
<dbReference type="CDD" id="cd00006">
    <property type="entry name" value="PTS_IIA_man"/>
    <property type="match status" value="1"/>
</dbReference>
<dbReference type="InterPro" id="IPR033887">
    <property type="entry name" value="PTS_IIA_man"/>
</dbReference>
<dbReference type="PROSITE" id="PS51096">
    <property type="entry name" value="PTS_EIIA_TYPE_4"/>
    <property type="match status" value="1"/>
</dbReference>
<gene>
    <name evidence="9" type="primary">agaF</name>
    <name evidence="9" type="ordered locus">SpyM3_0447</name>
</gene>
<feature type="domain" description="PTS EIIA type-4" evidence="8">
    <location>
        <begin position="1"/>
        <end position="124"/>
    </location>
</feature>
<evidence type="ECO:0000313" key="10">
    <source>
        <dbReference type="Proteomes" id="UP000000564"/>
    </source>
</evidence>
<evidence type="ECO:0000256" key="6">
    <source>
        <dbReference type="ARBA" id="ARBA00022683"/>
    </source>
</evidence>
<evidence type="ECO:0000256" key="3">
    <source>
        <dbReference type="ARBA" id="ARBA00022490"/>
    </source>
</evidence>
<keyword evidence="3" id="KW-0963">Cytoplasm</keyword>
<proteinExistence type="predicted"/>
<reference evidence="9 10" key="1">
    <citation type="journal article" date="2002" name="Proc. Natl. Acad. Sci. U.S.A.">
        <title>Genome sequence of a serotype M3 strain of group A Streptococcus: phage-encoded toxins, the high-virulence phenotype, and clone emergence.</title>
        <authorList>
            <person name="Beres S.B."/>
            <person name="Sylva G.L."/>
            <person name="Barbian K.D."/>
            <person name="Lei B."/>
            <person name="Hoff J.S."/>
            <person name="Mammarella N.D."/>
            <person name="Liu M.Y."/>
            <person name="Smoot J.C."/>
            <person name="Porcella S.F."/>
            <person name="Parkins L.D."/>
            <person name="Campbell D.S."/>
            <person name="Smith T.M."/>
            <person name="McCormick J.K."/>
            <person name="Leung D.Y."/>
            <person name="Schlievert P.M."/>
            <person name="Musser J.M."/>
        </authorList>
    </citation>
    <scope>NUCLEOTIDE SEQUENCE [LARGE SCALE GENOMIC DNA]</scope>
    <source>
        <strain evidence="10">ATCC BAA-595 / MGAS315</strain>
    </source>
</reference>
<keyword evidence="5" id="KW-0808">Transferase</keyword>
<evidence type="ECO:0000313" key="9">
    <source>
        <dbReference type="EMBL" id="AAM79054.1"/>
    </source>
</evidence>
<dbReference type="KEGG" id="spg:SpyM3_0447"/>
<evidence type="ECO:0000256" key="1">
    <source>
        <dbReference type="ARBA" id="ARBA00004496"/>
    </source>
</evidence>
<dbReference type="AlphaFoldDB" id="A0A0H2UUB7"/>
<dbReference type="SUPFAM" id="SSF53062">
    <property type="entry name" value="PTS system fructose IIA component-like"/>
    <property type="match status" value="1"/>
</dbReference>
<dbReference type="GO" id="GO:0009401">
    <property type="term" value="P:phosphoenolpyruvate-dependent sugar phosphotransferase system"/>
    <property type="evidence" value="ECO:0007669"/>
    <property type="project" value="UniProtKB-KW"/>
</dbReference>
<dbReference type="Pfam" id="PF03610">
    <property type="entry name" value="EIIA-man"/>
    <property type="match status" value="1"/>
</dbReference>
<dbReference type="RefSeq" id="WP_011054307.1">
    <property type="nucleotide sequence ID" value="NC_004070.1"/>
</dbReference>
<dbReference type="PANTHER" id="PTHR33799:SF1">
    <property type="entry name" value="PTS SYSTEM MANNOSE-SPECIFIC EIIAB COMPONENT-RELATED"/>
    <property type="match status" value="1"/>
</dbReference>
<dbReference type="GO" id="GO:0005737">
    <property type="term" value="C:cytoplasm"/>
    <property type="evidence" value="ECO:0007669"/>
    <property type="project" value="UniProtKB-SubCell"/>
</dbReference>
<evidence type="ECO:0000259" key="8">
    <source>
        <dbReference type="PROSITE" id="PS51096"/>
    </source>
</evidence>
<dbReference type="HOGENOM" id="CLU_123235_1_0_9"/>
<accession>A0A0H2UUB7</accession>
<comment type="subcellular location">
    <subcellularLocation>
        <location evidence="1">Cytoplasm</location>
    </subcellularLocation>
</comment>
<dbReference type="EMBL" id="AE014074">
    <property type="protein sequence ID" value="AAM79054.1"/>
    <property type="molecule type" value="Genomic_DNA"/>
</dbReference>
<keyword evidence="2" id="KW-0813">Transport</keyword>
<dbReference type="Gene3D" id="3.40.50.510">
    <property type="entry name" value="Phosphotransferase system, mannose-type IIA component"/>
    <property type="match status" value="1"/>
</dbReference>
<protein>
    <submittedName>
        <fullName evidence="9">Putative PTS dependent N-acetyl-galactosamine-and galactosamine IIA component</fullName>
    </submittedName>
</protein>
<dbReference type="GO" id="GO:0016020">
    <property type="term" value="C:membrane"/>
    <property type="evidence" value="ECO:0007669"/>
    <property type="project" value="InterPro"/>
</dbReference>
<evidence type="ECO:0000256" key="4">
    <source>
        <dbReference type="ARBA" id="ARBA00022597"/>
    </source>
</evidence>
<dbReference type="GO" id="GO:0016301">
    <property type="term" value="F:kinase activity"/>
    <property type="evidence" value="ECO:0007669"/>
    <property type="project" value="UniProtKB-KW"/>
</dbReference>
<evidence type="ECO:0000256" key="5">
    <source>
        <dbReference type="ARBA" id="ARBA00022679"/>
    </source>
</evidence>
<keyword evidence="7" id="KW-0418">Kinase</keyword>
<dbReference type="InterPro" id="IPR051471">
    <property type="entry name" value="Bacterial_PTS_sugar_comp"/>
</dbReference>
<dbReference type="InterPro" id="IPR004701">
    <property type="entry name" value="PTS_EIIA_man-typ"/>
</dbReference>
<keyword evidence="4" id="KW-0762">Sugar transport</keyword>
<evidence type="ECO:0000256" key="2">
    <source>
        <dbReference type="ARBA" id="ARBA00022448"/>
    </source>
</evidence>
<name>A0A0H2UUB7_STRP3</name>